<protein>
    <recommendedName>
        <fullName evidence="4 8">Signal peptidase I</fullName>
        <ecNumber evidence="3 8">3.4.21.89</ecNumber>
    </recommendedName>
</protein>
<evidence type="ECO:0000256" key="8">
    <source>
        <dbReference type="RuleBase" id="RU003993"/>
    </source>
</evidence>
<feature type="active site" evidence="7">
    <location>
        <position position="41"/>
    </location>
</feature>
<dbReference type="GO" id="GO:0006465">
    <property type="term" value="P:signal peptide processing"/>
    <property type="evidence" value="ECO:0007669"/>
    <property type="project" value="InterPro"/>
</dbReference>
<evidence type="ECO:0000256" key="9">
    <source>
        <dbReference type="RuleBase" id="RU362042"/>
    </source>
</evidence>
<dbReference type="GO" id="GO:0004252">
    <property type="term" value="F:serine-type endopeptidase activity"/>
    <property type="evidence" value="ECO:0007669"/>
    <property type="project" value="InterPro"/>
</dbReference>
<keyword evidence="8" id="KW-1133">Transmembrane helix</keyword>
<evidence type="ECO:0000256" key="6">
    <source>
        <dbReference type="ARBA" id="ARBA00022801"/>
    </source>
</evidence>
<evidence type="ECO:0000313" key="12">
    <source>
        <dbReference type="Proteomes" id="UP000220034"/>
    </source>
</evidence>
<feature type="transmembrane region" description="Helical" evidence="8">
    <location>
        <begin position="16"/>
        <end position="37"/>
    </location>
</feature>
<dbReference type="EC" id="3.4.21.89" evidence="3 8"/>
<accession>A0A2C9CMP0</accession>
<evidence type="ECO:0000313" key="11">
    <source>
        <dbReference type="EMBL" id="SOH92492.1"/>
    </source>
</evidence>
<name>A0A2C9CMP0_9RHOB</name>
<keyword evidence="6 8" id="KW-0378">Hydrolase</keyword>
<evidence type="ECO:0000256" key="5">
    <source>
        <dbReference type="ARBA" id="ARBA00022670"/>
    </source>
</evidence>
<comment type="catalytic activity">
    <reaction evidence="1 8">
        <text>Cleavage of hydrophobic, N-terminal signal or leader sequences from secreted and periplasmic proteins.</text>
        <dbReference type="EC" id="3.4.21.89"/>
    </reaction>
</comment>
<sequence length="275" mass="30717">MASKNSEGGVLDTLKTVIYAFLLAGLIRTLFFQPFYIPSGSMKPTLLIGDFLFVNKFAYGYSRYSCPMALCAVDGRLFFSEPERGDIVVFRHEGLGQDYIKRLIGLPGDTVQMQGGRLILNGEMLPLVPAEPFEEIFEYQQATRPRCANGSVSLGATCQKEQFIESLPNGVDHMVLNIGDETGDNTPIYTVPDEHYFFMGDNRDNSTDSRYFTRAQTSEFRAELSGPPPFSGSGVGFVHRDLLIGKANLVVFSAAGSSLFKVWNWRMDRLLEWVE</sequence>
<comment type="similarity">
    <text evidence="2 9">Belongs to the peptidase S26 family.</text>
</comment>
<dbReference type="NCBIfam" id="TIGR02227">
    <property type="entry name" value="sigpep_I_bact"/>
    <property type="match status" value="1"/>
</dbReference>
<keyword evidence="8" id="KW-0472">Membrane</keyword>
<dbReference type="Gene3D" id="2.10.109.10">
    <property type="entry name" value="Umud Fragment, subunit A"/>
    <property type="match status" value="1"/>
</dbReference>
<feature type="domain" description="Peptidase S26" evidence="10">
    <location>
        <begin position="12"/>
        <end position="251"/>
    </location>
</feature>
<keyword evidence="5 8" id="KW-0645">Protease</keyword>
<dbReference type="PRINTS" id="PR00727">
    <property type="entry name" value="LEADERPTASE"/>
</dbReference>
<dbReference type="AlphaFoldDB" id="A0A2C9CMP0"/>
<dbReference type="OrthoDB" id="9815782at2"/>
<dbReference type="InterPro" id="IPR036286">
    <property type="entry name" value="LexA/Signal_pep-like_sf"/>
</dbReference>
<dbReference type="InterPro" id="IPR019756">
    <property type="entry name" value="Pept_S26A_signal_pept_1_Ser-AS"/>
</dbReference>
<dbReference type="PROSITE" id="PS00760">
    <property type="entry name" value="SPASE_I_2"/>
    <property type="match status" value="1"/>
</dbReference>
<dbReference type="Pfam" id="PF10502">
    <property type="entry name" value="Peptidase_S26"/>
    <property type="match status" value="1"/>
</dbReference>
<dbReference type="InterPro" id="IPR019758">
    <property type="entry name" value="Pept_S26A_signal_pept_1_CS"/>
</dbReference>
<dbReference type="InterPro" id="IPR000223">
    <property type="entry name" value="Pept_S26A_signal_pept_1"/>
</dbReference>
<dbReference type="RefSeq" id="WP_097928069.1">
    <property type="nucleotide sequence ID" value="NZ_OCTN01000001.1"/>
</dbReference>
<proteinExistence type="inferred from homology"/>
<evidence type="ECO:0000256" key="7">
    <source>
        <dbReference type="PIRSR" id="PIRSR600223-1"/>
    </source>
</evidence>
<dbReference type="PANTHER" id="PTHR43390">
    <property type="entry name" value="SIGNAL PEPTIDASE I"/>
    <property type="match status" value="1"/>
</dbReference>
<gene>
    <name evidence="11" type="ORF">SAMN06273572_101339</name>
</gene>
<keyword evidence="8" id="KW-0812">Transmembrane</keyword>
<dbReference type="GO" id="GO:0016020">
    <property type="term" value="C:membrane"/>
    <property type="evidence" value="ECO:0007669"/>
    <property type="project" value="UniProtKB-SubCell"/>
</dbReference>
<dbReference type="PROSITE" id="PS00501">
    <property type="entry name" value="SPASE_I_1"/>
    <property type="match status" value="1"/>
</dbReference>
<dbReference type="PANTHER" id="PTHR43390:SF1">
    <property type="entry name" value="CHLOROPLAST PROCESSING PEPTIDASE"/>
    <property type="match status" value="1"/>
</dbReference>
<evidence type="ECO:0000256" key="2">
    <source>
        <dbReference type="ARBA" id="ARBA00009370"/>
    </source>
</evidence>
<dbReference type="InterPro" id="IPR019757">
    <property type="entry name" value="Pept_S26A_signal_pept_1_Lys-AS"/>
</dbReference>
<feature type="active site" evidence="7">
    <location>
        <position position="101"/>
    </location>
</feature>
<reference evidence="12" key="1">
    <citation type="submission" date="2017-09" db="EMBL/GenBank/DDBJ databases">
        <authorList>
            <person name="Varghese N."/>
            <person name="Submissions S."/>
        </authorList>
    </citation>
    <scope>NUCLEOTIDE SEQUENCE [LARGE SCALE GENOMIC DNA]</scope>
    <source>
        <strain evidence="12">C7</strain>
    </source>
</reference>
<keyword evidence="12" id="KW-1185">Reference proteome</keyword>
<dbReference type="EMBL" id="OCTN01000001">
    <property type="protein sequence ID" value="SOH92492.1"/>
    <property type="molecule type" value="Genomic_DNA"/>
</dbReference>
<evidence type="ECO:0000256" key="1">
    <source>
        <dbReference type="ARBA" id="ARBA00000677"/>
    </source>
</evidence>
<dbReference type="InterPro" id="IPR019533">
    <property type="entry name" value="Peptidase_S26"/>
</dbReference>
<comment type="subcellular location">
    <subcellularLocation>
        <location evidence="9">Membrane</location>
        <topology evidence="9">Single-pass type II membrane protein</topology>
    </subcellularLocation>
</comment>
<dbReference type="CDD" id="cd06530">
    <property type="entry name" value="S26_SPase_I"/>
    <property type="match status" value="1"/>
</dbReference>
<evidence type="ECO:0000256" key="4">
    <source>
        <dbReference type="ARBA" id="ARBA00019232"/>
    </source>
</evidence>
<evidence type="ECO:0000256" key="3">
    <source>
        <dbReference type="ARBA" id="ARBA00013208"/>
    </source>
</evidence>
<dbReference type="PROSITE" id="PS00761">
    <property type="entry name" value="SPASE_I_3"/>
    <property type="match status" value="1"/>
</dbReference>
<evidence type="ECO:0000259" key="10">
    <source>
        <dbReference type="Pfam" id="PF10502"/>
    </source>
</evidence>
<dbReference type="SUPFAM" id="SSF51306">
    <property type="entry name" value="LexA/Signal peptidase"/>
    <property type="match status" value="1"/>
</dbReference>
<dbReference type="Proteomes" id="UP000220034">
    <property type="component" value="Unassembled WGS sequence"/>
</dbReference>
<organism evidence="11 12">
    <name type="scientific">Pontivivens marinum</name>
    <dbReference type="NCBI Taxonomy" id="1690039"/>
    <lineage>
        <taxon>Bacteria</taxon>
        <taxon>Pseudomonadati</taxon>
        <taxon>Pseudomonadota</taxon>
        <taxon>Alphaproteobacteria</taxon>
        <taxon>Rhodobacterales</taxon>
        <taxon>Paracoccaceae</taxon>
        <taxon>Pontivivens</taxon>
    </lineage>
</organism>
<dbReference type="GO" id="GO:0009003">
    <property type="term" value="F:signal peptidase activity"/>
    <property type="evidence" value="ECO:0007669"/>
    <property type="project" value="UniProtKB-EC"/>
</dbReference>